<dbReference type="InterPro" id="IPR005368">
    <property type="entry name" value="UPF0175"/>
</dbReference>
<comment type="caution">
    <text evidence="1">The sequence shown here is derived from an EMBL/GenBank/DDBJ whole genome shotgun (WGS) entry which is preliminary data.</text>
</comment>
<evidence type="ECO:0000313" key="3">
    <source>
        <dbReference type="Proteomes" id="UP000287615"/>
    </source>
</evidence>
<reference evidence="3 4" key="1">
    <citation type="submission" date="2017-01" db="EMBL/GenBank/DDBJ databases">
        <title>The cable genome- insights into the physiology and evolution of filamentous bacteria capable of sulfide oxidation via long distance electron transfer.</title>
        <authorList>
            <person name="Schreiber L."/>
            <person name="Bjerg J.T."/>
            <person name="Boggild A."/>
            <person name="Van De Vossenberg J."/>
            <person name="Meysman F."/>
            <person name="Nielsen L.P."/>
            <person name="Schramm A."/>
            <person name="Kjeldsen K.U."/>
        </authorList>
    </citation>
    <scope>NUCLEOTIDE SEQUENCE [LARGE SCALE GENOMIC DNA]</scope>
    <source>
        <strain evidence="1">A3</strain>
        <strain evidence="2">A5</strain>
    </source>
</reference>
<dbReference type="AlphaFoldDB" id="A0A3S3UF54"/>
<proteinExistence type="predicted"/>
<evidence type="ECO:0000313" key="1">
    <source>
        <dbReference type="EMBL" id="RWX50850.1"/>
    </source>
</evidence>
<dbReference type="EMBL" id="MTKR01000013">
    <property type="protein sequence ID" value="RWX50850.1"/>
    <property type="molecule type" value="Genomic_DNA"/>
</dbReference>
<name>A0A3S3UF54_9BACT</name>
<dbReference type="Pfam" id="PF03683">
    <property type="entry name" value="UPF0175"/>
    <property type="match status" value="1"/>
</dbReference>
<dbReference type="EMBL" id="MTKS01000233">
    <property type="protein sequence ID" value="RWX50998.1"/>
    <property type="molecule type" value="Genomic_DNA"/>
</dbReference>
<accession>A0A3S3UF54</accession>
<dbReference type="Proteomes" id="UP000287615">
    <property type="component" value="Unassembled WGS sequence"/>
</dbReference>
<evidence type="ECO:0000313" key="4">
    <source>
        <dbReference type="Proteomes" id="UP000288892"/>
    </source>
</evidence>
<evidence type="ECO:0000313" key="2">
    <source>
        <dbReference type="EMBL" id="RWX50998.1"/>
    </source>
</evidence>
<dbReference type="Proteomes" id="UP000288892">
    <property type="component" value="Unassembled WGS sequence"/>
</dbReference>
<gene>
    <name evidence="1" type="ORF">VU00_10135</name>
    <name evidence="2" type="ORF">VU01_12334</name>
</gene>
<protein>
    <submittedName>
        <fullName evidence="1">Uncharacterized protein</fullName>
    </submittedName>
</protein>
<keyword evidence="4" id="KW-1185">Reference proteome</keyword>
<sequence>MEVVVQVPDQYLLDISAGELASKLKLSAALLMFRAGKFSAGAACEFAGVDRYTFLEACRQHRIDVVDYDPDELEADFAGLIQRANSCGPEIFGSVIV</sequence>
<organism evidence="1 3">
    <name type="scientific">Candidatus Electrothrix marina</name>
    <dbReference type="NCBI Taxonomy" id="1859130"/>
    <lineage>
        <taxon>Bacteria</taxon>
        <taxon>Pseudomonadati</taxon>
        <taxon>Thermodesulfobacteriota</taxon>
        <taxon>Desulfobulbia</taxon>
        <taxon>Desulfobulbales</taxon>
        <taxon>Desulfobulbaceae</taxon>
        <taxon>Candidatus Electrothrix</taxon>
    </lineage>
</organism>